<dbReference type="NCBIfam" id="NF001861">
    <property type="entry name" value="PRK00596.1"/>
    <property type="match status" value="1"/>
</dbReference>
<dbReference type="InterPro" id="IPR001848">
    <property type="entry name" value="Ribosomal_uS10"/>
</dbReference>
<evidence type="ECO:0000259" key="5">
    <source>
        <dbReference type="SMART" id="SM01403"/>
    </source>
</evidence>
<dbReference type="AlphaFoldDB" id="A0A1G6I2H6"/>
<dbReference type="NCBIfam" id="TIGR01049">
    <property type="entry name" value="rpsJ_bact"/>
    <property type="match status" value="1"/>
</dbReference>
<accession>A0A1G6I2H6</accession>
<evidence type="ECO:0000256" key="4">
    <source>
        <dbReference type="HAMAP-Rule" id="MF_00508"/>
    </source>
</evidence>
<evidence type="ECO:0000313" key="8">
    <source>
        <dbReference type="Proteomes" id="UP000199322"/>
    </source>
</evidence>
<dbReference type="Gene3D" id="3.30.70.600">
    <property type="entry name" value="Ribosomal protein S10 domain"/>
    <property type="match status" value="1"/>
</dbReference>
<proteinExistence type="inferred from homology"/>
<dbReference type="OrthoDB" id="9804464at2"/>
<dbReference type="InterPro" id="IPR027486">
    <property type="entry name" value="Ribosomal_uS10_dom"/>
</dbReference>
<evidence type="ECO:0000313" key="9">
    <source>
        <dbReference type="Proteomes" id="UP000297288"/>
    </source>
</evidence>
<evidence type="ECO:0000313" key="6">
    <source>
        <dbReference type="EMBL" id="SDC00684.1"/>
    </source>
</evidence>
<dbReference type="Proteomes" id="UP000297288">
    <property type="component" value="Unassembled WGS sequence"/>
</dbReference>
<name>A0A1G6I2H6_9BACT</name>
<reference evidence="6 8" key="1">
    <citation type="submission" date="2016-10" db="EMBL/GenBank/DDBJ databases">
        <authorList>
            <person name="de Groot N.N."/>
        </authorList>
    </citation>
    <scope>NUCLEOTIDE SEQUENCE [LARGE SCALE GENOMIC DNA]</scope>
    <source>
        <strain evidence="6 8">WG14</strain>
    </source>
</reference>
<dbReference type="GO" id="GO:0000049">
    <property type="term" value="F:tRNA binding"/>
    <property type="evidence" value="ECO:0007669"/>
    <property type="project" value="UniProtKB-UniRule"/>
</dbReference>
<organism evidence="6 8">
    <name type="scientific">Geotoga petraea</name>
    <dbReference type="NCBI Taxonomy" id="28234"/>
    <lineage>
        <taxon>Bacteria</taxon>
        <taxon>Thermotogati</taxon>
        <taxon>Thermotogota</taxon>
        <taxon>Thermotogae</taxon>
        <taxon>Petrotogales</taxon>
        <taxon>Petrotogaceae</taxon>
        <taxon>Geotoga</taxon>
    </lineage>
</organism>
<keyword evidence="8" id="KW-1185">Reference proteome</keyword>
<dbReference type="RefSeq" id="WP_091402009.1">
    <property type="nucleotide sequence ID" value="NZ_FMYV01000001.1"/>
</dbReference>
<evidence type="ECO:0000313" key="7">
    <source>
        <dbReference type="EMBL" id="TGG89346.1"/>
    </source>
</evidence>
<dbReference type="FunFam" id="3.30.70.600:FF:000003">
    <property type="entry name" value="30S ribosomal protein S10"/>
    <property type="match status" value="1"/>
</dbReference>
<keyword evidence="2 4" id="KW-0689">Ribosomal protein</keyword>
<dbReference type="EMBL" id="SRME01000001">
    <property type="protein sequence ID" value="TGG89346.1"/>
    <property type="molecule type" value="Genomic_DNA"/>
</dbReference>
<dbReference type="GO" id="GO:0005840">
    <property type="term" value="C:ribosome"/>
    <property type="evidence" value="ECO:0007669"/>
    <property type="project" value="UniProtKB-KW"/>
</dbReference>
<dbReference type="EMBL" id="FMYV01000001">
    <property type="protein sequence ID" value="SDC00684.1"/>
    <property type="molecule type" value="Genomic_DNA"/>
</dbReference>
<sequence length="102" mass="11620">MGKKFIKIRLKAYDHRLLDDSSKKIIDAVKDSDVKLSGPIPLPVEKSVYSVIRSPHKYSYSMEQFEKRVHKRVIYIYDASSETVTKLLKVKLPAGVAVDIKA</sequence>
<evidence type="ECO:0000256" key="2">
    <source>
        <dbReference type="ARBA" id="ARBA00022980"/>
    </source>
</evidence>
<reference evidence="7 9" key="2">
    <citation type="submission" date="2019-04" db="EMBL/GenBank/DDBJ databases">
        <title>Draft genome sequence data and analysis of a Fermenting Bacterium, Geotoga petraea strain HO-Geo1, isolated from heavy-oil petroleum reservoir in Russia.</title>
        <authorList>
            <person name="Grouzdev D.S."/>
            <person name="Semenova E.M."/>
            <person name="Sokolova D.S."/>
            <person name="Tourova T.P."/>
            <person name="Poltaraus A.B."/>
            <person name="Nazina T.N."/>
        </authorList>
    </citation>
    <scope>NUCLEOTIDE SEQUENCE [LARGE SCALE GENOMIC DNA]</scope>
    <source>
        <strain evidence="7 9">HO-Geo1</strain>
    </source>
</reference>
<protein>
    <recommendedName>
        <fullName evidence="4">Small ribosomal subunit protein uS10</fullName>
    </recommendedName>
</protein>
<dbReference type="SMART" id="SM01403">
    <property type="entry name" value="Ribosomal_S10"/>
    <property type="match status" value="1"/>
</dbReference>
<dbReference type="Proteomes" id="UP000199322">
    <property type="component" value="Unassembled WGS sequence"/>
</dbReference>
<dbReference type="InterPro" id="IPR036838">
    <property type="entry name" value="Ribosomal_uS10_dom_sf"/>
</dbReference>
<dbReference type="HAMAP" id="MF_00508">
    <property type="entry name" value="Ribosomal_uS10"/>
    <property type="match status" value="1"/>
</dbReference>
<evidence type="ECO:0000256" key="1">
    <source>
        <dbReference type="ARBA" id="ARBA00007102"/>
    </source>
</evidence>
<keyword evidence="3 4" id="KW-0687">Ribonucleoprotein</keyword>
<dbReference type="GO" id="GO:0003735">
    <property type="term" value="F:structural constituent of ribosome"/>
    <property type="evidence" value="ECO:0007669"/>
    <property type="project" value="InterPro"/>
</dbReference>
<evidence type="ECO:0000256" key="3">
    <source>
        <dbReference type="ARBA" id="ARBA00023274"/>
    </source>
</evidence>
<gene>
    <name evidence="4 7" type="primary">rpsJ</name>
    <name evidence="7" type="ORF">E4650_02400</name>
    <name evidence="6" type="ORF">SAMN04488588_0221</name>
</gene>
<comment type="function">
    <text evidence="4">Involved in the binding of tRNA to the ribosomes.</text>
</comment>
<dbReference type="GO" id="GO:0006412">
    <property type="term" value="P:translation"/>
    <property type="evidence" value="ECO:0007669"/>
    <property type="project" value="UniProtKB-UniRule"/>
</dbReference>
<dbReference type="STRING" id="28234.SAMN04488588_0221"/>
<dbReference type="GO" id="GO:1990904">
    <property type="term" value="C:ribonucleoprotein complex"/>
    <property type="evidence" value="ECO:0007669"/>
    <property type="project" value="UniProtKB-KW"/>
</dbReference>
<comment type="similarity">
    <text evidence="1 4">Belongs to the universal ribosomal protein uS10 family.</text>
</comment>
<comment type="subunit">
    <text evidence="4">Part of the 30S ribosomal subunit.</text>
</comment>
<dbReference type="PANTHER" id="PTHR11700">
    <property type="entry name" value="30S RIBOSOMAL PROTEIN S10 FAMILY MEMBER"/>
    <property type="match status" value="1"/>
</dbReference>
<dbReference type="SUPFAM" id="SSF54999">
    <property type="entry name" value="Ribosomal protein S10"/>
    <property type="match status" value="1"/>
</dbReference>
<dbReference type="PRINTS" id="PR00971">
    <property type="entry name" value="RIBOSOMALS10"/>
</dbReference>
<feature type="domain" description="Small ribosomal subunit protein uS10" evidence="5">
    <location>
        <begin position="7"/>
        <end position="101"/>
    </location>
</feature>
<dbReference type="Pfam" id="PF00338">
    <property type="entry name" value="Ribosomal_S10"/>
    <property type="match status" value="1"/>
</dbReference>